<gene>
    <name evidence="1" type="ORF">GCM10010990_16450</name>
</gene>
<organism evidence="1 2">
    <name type="scientific">Croceicoccus mobilis</name>
    <dbReference type="NCBI Taxonomy" id="1703339"/>
    <lineage>
        <taxon>Bacteria</taxon>
        <taxon>Pseudomonadati</taxon>
        <taxon>Pseudomonadota</taxon>
        <taxon>Alphaproteobacteria</taxon>
        <taxon>Sphingomonadales</taxon>
        <taxon>Erythrobacteraceae</taxon>
        <taxon>Croceicoccus</taxon>
    </lineage>
</organism>
<dbReference type="AlphaFoldDB" id="A0A916YZ84"/>
<dbReference type="Proteomes" id="UP000612349">
    <property type="component" value="Unassembled WGS sequence"/>
</dbReference>
<comment type="caution">
    <text evidence="1">The sequence shown here is derived from an EMBL/GenBank/DDBJ whole genome shotgun (WGS) entry which is preliminary data.</text>
</comment>
<evidence type="ECO:0000313" key="2">
    <source>
        <dbReference type="Proteomes" id="UP000612349"/>
    </source>
</evidence>
<evidence type="ECO:0000313" key="1">
    <source>
        <dbReference type="EMBL" id="GGD67664.1"/>
    </source>
</evidence>
<accession>A0A916YZ84</accession>
<dbReference type="EMBL" id="BMIP01000003">
    <property type="protein sequence ID" value="GGD67664.1"/>
    <property type="molecule type" value="Genomic_DNA"/>
</dbReference>
<sequence>MGKNRWISGHPRDALYIDQILPLFAEGDIHVLYLVRHPQEVAWSSINAPWAGNLSWLARLKEARRAARHWGQFGANAIAARDGRLGPNVKLVWHRDLLINPEAAMRGILEHVGEDYDERVVSAITKTTNSSFKEKTDSQAKLLQRADEIARHKLFCAAVTSEVADYMTEFGFEDYGSRSKMGGLYNALSPVWSKKNAS</sequence>
<name>A0A916YZ84_9SPHN</name>
<protein>
    <recommendedName>
        <fullName evidence="3">Sulfotransferase domain-containing protein</fullName>
    </recommendedName>
</protein>
<evidence type="ECO:0008006" key="3">
    <source>
        <dbReference type="Google" id="ProtNLM"/>
    </source>
</evidence>
<dbReference type="InterPro" id="IPR027417">
    <property type="entry name" value="P-loop_NTPase"/>
</dbReference>
<dbReference type="Gene3D" id="3.40.50.300">
    <property type="entry name" value="P-loop containing nucleotide triphosphate hydrolases"/>
    <property type="match status" value="1"/>
</dbReference>
<reference evidence="1" key="1">
    <citation type="journal article" date="2014" name="Int. J. Syst. Evol. Microbiol.">
        <title>Complete genome sequence of Corynebacterium casei LMG S-19264T (=DSM 44701T), isolated from a smear-ripened cheese.</title>
        <authorList>
            <consortium name="US DOE Joint Genome Institute (JGI-PGF)"/>
            <person name="Walter F."/>
            <person name="Albersmeier A."/>
            <person name="Kalinowski J."/>
            <person name="Ruckert C."/>
        </authorList>
    </citation>
    <scope>NUCLEOTIDE SEQUENCE</scope>
    <source>
        <strain evidence="1">CGMCC 1.15360</strain>
    </source>
</reference>
<keyword evidence="2" id="KW-1185">Reference proteome</keyword>
<dbReference type="SUPFAM" id="SSF52540">
    <property type="entry name" value="P-loop containing nucleoside triphosphate hydrolases"/>
    <property type="match status" value="1"/>
</dbReference>
<dbReference type="Pfam" id="PF13469">
    <property type="entry name" value="Sulfotransfer_3"/>
    <property type="match status" value="1"/>
</dbReference>
<reference evidence="1" key="2">
    <citation type="submission" date="2020-09" db="EMBL/GenBank/DDBJ databases">
        <authorList>
            <person name="Sun Q."/>
            <person name="Zhou Y."/>
        </authorList>
    </citation>
    <scope>NUCLEOTIDE SEQUENCE</scope>
    <source>
        <strain evidence="1">CGMCC 1.15360</strain>
    </source>
</reference>
<proteinExistence type="predicted"/>